<dbReference type="AlphaFoldDB" id="A0AAD1W9M2"/>
<evidence type="ECO:0000313" key="2">
    <source>
        <dbReference type="EMBL" id="CAH2300935.1"/>
    </source>
</evidence>
<feature type="region of interest" description="Disordered" evidence="1">
    <location>
        <begin position="1"/>
        <end position="66"/>
    </location>
</feature>
<sequence length="125" mass="14220">MAEALRPPDTTQPDTTAYRHRGERGDLPILIKPPRQRPPVTASFITPTTDNKHTTCSPQDREMGPLCTRISPRLRGGGVQRGGTHTGYCTWHRHSDRWEPAKLHSQDDEPLIRDAARYTHHNEHT</sequence>
<dbReference type="EMBL" id="OW240917">
    <property type="protein sequence ID" value="CAH2300935.1"/>
    <property type="molecule type" value="Genomic_DNA"/>
</dbReference>
<organism evidence="2 3">
    <name type="scientific">Pelobates cultripes</name>
    <name type="common">Western spadefoot toad</name>
    <dbReference type="NCBI Taxonomy" id="61616"/>
    <lineage>
        <taxon>Eukaryota</taxon>
        <taxon>Metazoa</taxon>
        <taxon>Chordata</taxon>
        <taxon>Craniata</taxon>
        <taxon>Vertebrata</taxon>
        <taxon>Euteleostomi</taxon>
        <taxon>Amphibia</taxon>
        <taxon>Batrachia</taxon>
        <taxon>Anura</taxon>
        <taxon>Pelobatoidea</taxon>
        <taxon>Pelobatidae</taxon>
        <taxon>Pelobates</taxon>
    </lineage>
</organism>
<gene>
    <name evidence="2" type="ORF">PECUL_23A052082</name>
</gene>
<keyword evidence="3" id="KW-1185">Reference proteome</keyword>
<reference evidence="2" key="1">
    <citation type="submission" date="2022-03" db="EMBL/GenBank/DDBJ databases">
        <authorList>
            <person name="Alioto T."/>
            <person name="Alioto T."/>
            <person name="Gomez Garrido J."/>
        </authorList>
    </citation>
    <scope>NUCLEOTIDE SEQUENCE</scope>
</reference>
<name>A0AAD1W9M2_PELCU</name>
<evidence type="ECO:0000313" key="3">
    <source>
        <dbReference type="Proteomes" id="UP001295444"/>
    </source>
</evidence>
<evidence type="ECO:0000256" key="1">
    <source>
        <dbReference type="SAM" id="MobiDB-lite"/>
    </source>
</evidence>
<proteinExistence type="predicted"/>
<feature type="compositionally biased region" description="Polar residues" evidence="1">
    <location>
        <begin position="43"/>
        <end position="58"/>
    </location>
</feature>
<accession>A0AAD1W9M2</accession>
<protein>
    <submittedName>
        <fullName evidence="2">Uncharacterized protein</fullName>
    </submittedName>
</protein>
<dbReference type="Proteomes" id="UP001295444">
    <property type="component" value="Chromosome 06"/>
</dbReference>